<keyword evidence="5" id="KW-1185">Reference proteome</keyword>
<evidence type="ECO:0000313" key="5">
    <source>
        <dbReference type="Proteomes" id="UP001595956"/>
    </source>
</evidence>
<organism evidence="4 5">
    <name type="scientific">Nocardioides caricicola</name>
    <dbReference type="NCBI Taxonomy" id="634770"/>
    <lineage>
        <taxon>Bacteria</taxon>
        <taxon>Bacillati</taxon>
        <taxon>Actinomycetota</taxon>
        <taxon>Actinomycetes</taxon>
        <taxon>Propionibacteriales</taxon>
        <taxon>Nocardioidaceae</taxon>
        <taxon>Nocardioides</taxon>
    </lineage>
</organism>
<evidence type="ECO:0000259" key="3">
    <source>
        <dbReference type="Pfam" id="PF12740"/>
    </source>
</evidence>
<evidence type="ECO:0000256" key="2">
    <source>
        <dbReference type="SAM" id="SignalP"/>
    </source>
</evidence>
<feature type="region of interest" description="Disordered" evidence="1">
    <location>
        <begin position="249"/>
        <end position="270"/>
    </location>
</feature>
<dbReference type="EMBL" id="JBHSMD010000006">
    <property type="protein sequence ID" value="MFC5495240.1"/>
    <property type="molecule type" value="Genomic_DNA"/>
</dbReference>
<reference evidence="5" key="1">
    <citation type="journal article" date="2019" name="Int. J. Syst. Evol. Microbiol.">
        <title>The Global Catalogue of Microorganisms (GCM) 10K type strain sequencing project: providing services to taxonomists for standard genome sequencing and annotation.</title>
        <authorList>
            <consortium name="The Broad Institute Genomics Platform"/>
            <consortium name="The Broad Institute Genome Sequencing Center for Infectious Disease"/>
            <person name="Wu L."/>
            <person name="Ma J."/>
        </authorList>
    </citation>
    <scope>NUCLEOTIDE SEQUENCE [LARGE SCALE GENOMIC DNA]</scope>
    <source>
        <strain evidence="5">KACC 13778</strain>
    </source>
</reference>
<dbReference type="InterPro" id="IPR041127">
    <property type="entry name" value="PET_hydrolase/cutinase-like"/>
</dbReference>
<evidence type="ECO:0000256" key="1">
    <source>
        <dbReference type="SAM" id="MobiDB-lite"/>
    </source>
</evidence>
<dbReference type="InterPro" id="IPR006311">
    <property type="entry name" value="TAT_signal"/>
</dbReference>
<comment type="caution">
    <text evidence="4">The sequence shown here is derived from an EMBL/GenBank/DDBJ whole genome shotgun (WGS) entry which is preliminary data.</text>
</comment>
<dbReference type="Pfam" id="PF12740">
    <property type="entry name" value="PETase"/>
    <property type="match status" value="1"/>
</dbReference>
<sequence>MIRSPRRRSLLAALALAFTGLAVPVAAPLAAQADPVSPVSQVAVSTYHSQITNDGTNVYYPTNPTGTLPVALLLQGGKVHRMHYAEYAAEVASYGFVVVTPNHRRLNFFSLDYYTSTSQIGETLSWMSTENALATSPLKGHIDTSTLVLLGHSFGGATGLSIAESKCSIPFCTGLTFTLPSQVKAGSFYGTHNEFLGSYANVNNKIPVQLVQGQEDGVAEPAQAETTFSKIQNGPKQIVRLSGANHYGITNTQNPSGADPEVGPQSLSQSQSIDEAARWAALWLRAQLGDAAAATYVTSTGDAADPLVTVTTAP</sequence>
<dbReference type="Proteomes" id="UP001595956">
    <property type="component" value="Unassembled WGS sequence"/>
</dbReference>
<dbReference type="PANTHER" id="PTHR33428:SF14">
    <property type="entry name" value="CARBOXYLESTERASE TYPE B DOMAIN-CONTAINING PROTEIN"/>
    <property type="match status" value="1"/>
</dbReference>
<dbReference type="InterPro" id="IPR029058">
    <property type="entry name" value="AB_hydrolase_fold"/>
</dbReference>
<proteinExistence type="predicted"/>
<dbReference type="RefSeq" id="WP_345173536.1">
    <property type="nucleotide sequence ID" value="NZ_BAABFQ010000005.1"/>
</dbReference>
<accession>A0ABW0N460</accession>
<feature type="chain" id="PRO_5047264807" evidence="2">
    <location>
        <begin position="34"/>
        <end position="314"/>
    </location>
</feature>
<evidence type="ECO:0000313" key="4">
    <source>
        <dbReference type="EMBL" id="MFC5495240.1"/>
    </source>
</evidence>
<protein>
    <submittedName>
        <fullName evidence="4">Alpha/beta hydrolase family protein</fullName>
    </submittedName>
</protein>
<feature type="signal peptide" evidence="2">
    <location>
        <begin position="1"/>
        <end position="33"/>
    </location>
</feature>
<dbReference type="GO" id="GO:0016787">
    <property type="term" value="F:hydrolase activity"/>
    <property type="evidence" value="ECO:0007669"/>
    <property type="project" value="UniProtKB-KW"/>
</dbReference>
<feature type="domain" description="PET hydrolase/cutinase-like" evidence="3">
    <location>
        <begin position="24"/>
        <end position="252"/>
    </location>
</feature>
<keyword evidence="2" id="KW-0732">Signal</keyword>
<gene>
    <name evidence="4" type="ORF">ACFPKY_19165</name>
</gene>
<keyword evidence="4" id="KW-0378">Hydrolase</keyword>
<dbReference type="PROSITE" id="PS51318">
    <property type="entry name" value="TAT"/>
    <property type="match status" value="1"/>
</dbReference>
<dbReference type="PANTHER" id="PTHR33428">
    <property type="entry name" value="CHLOROPHYLLASE-2, CHLOROPLASTIC"/>
    <property type="match status" value="1"/>
</dbReference>
<dbReference type="Gene3D" id="3.40.50.1820">
    <property type="entry name" value="alpha/beta hydrolase"/>
    <property type="match status" value="1"/>
</dbReference>
<name>A0ABW0N460_9ACTN</name>
<dbReference type="SUPFAM" id="SSF53474">
    <property type="entry name" value="alpha/beta-Hydrolases"/>
    <property type="match status" value="1"/>
</dbReference>